<keyword evidence="2" id="KW-0808">Transferase</keyword>
<dbReference type="PANTHER" id="PTHR31147">
    <property type="entry name" value="ACYL TRANSFERASE 4"/>
    <property type="match status" value="1"/>
</dbReference>
<accession>A0AAP0QWD6</accession>
<comment type="similarity">
    <text evidence="1">Belongs to the plant acyltransferase family.</text>
</comment>
<gene>
    <name evidence="3" type="ORF">WN944_009628</name>
</gene>
<evidence type="ECO:0000313" key="3">
    <source>
        <dbReference type="EMBL" id="KAK9221202.1"/>
    </source>
</evidence>
<name>A0AAP0QWD6_9ROSI</name>
<comment type="caution">
    <text evidence="3">The sequence shown here is derived from an EMBL/GenBank/DDBJ whole genome shotgun (WGS) entry which is preliminary data.</text>
</comment>
<evidence type="ECO:0000256" key="2">
    <source>
        <dbReference type="ARBA" id="ARBA00022679"/>
    </source>
</evidence>
<keyword evidence="4" id="KW-1185">Reference proteome</keyword>
<sequence>MHRQWRSRTIVLQLDREDTILFSCLVNAQGKYYNMNLPSGYYGNALAFPIVCSKAEILCKSLLGYGVELVKKPKDKMSEEYKSSFGDDLMLIKRRRIMYLNKGDFIVSNLSKAGFDHKIDLGWGKPIFAGIAGAIYMLIVFAKYQKEEEESRILIPIHLLLSNMKRFEEVVKRMIQGSMKDLFDIEGTLISYKLLL</sequence>
<evidence type="ECO:0000313" key="4">
    <source>
        <dbReference type="Proteomes" id="UP001428341"/>
    </source>
</evidence>
<protein>
    <submittedName>
        <fullName evidence="3">Uncharacterized protein</fullName>
    </submittedName>
</protein>
<dbReference type="PANTHER" id="PTHR31147:SF66">
    <property type="entry name" value="OS05G0315700 PROTEIN"/>
    <property type="match status" value="1"/>
</dbReference>
<proteinExistence type="inferred from homology"/>
<dbReference type="GO" id="GO:0016740">
    <property type="term" value="F:transferase activity"/>
    <property type="evidence" value="ECO:0007669"/>
    <property type="project" value="UniProtKB-KW"/>
</dbReference>
<dbReference type="Gene3D" id="3.30.559.10">
    <property type="entry name" value="Chloramphenicol acetyltransferase-like domain"/>
    <property type="match status" value="1"/>
</dbReference>
<dbReference type="Pfam" id="PF02458">
    <property type="entry name" value="Transferase"/>
    <property type="match status" value="1"/>
</dbReference>
<dbReference type="EMBL" id="JBCGBO010000002">
    <property type="protein sequence ID" value="KAK9221202.1"/>
    <property type="molecule type" value="Genomic_DNA"/>
</dbReference>
<dbReference type="InterPro" id="IPR023213">
    <property type="entry name" value="CAT-like_dom_sf"/>
</dbReference>
<dbReference type="AlphaFoldDB" id="A0AAP0QWD6"/>
<evidence type="ECO:0000256" key="1">
    <source>
        <dbReference type="ARBA" id="ARBA00009861"/>
    </source>
</evidence>
<dbReference type="InterPro" id="IPR050898">
    <property type="entry name" value="Plant_acyltransferase"/>
</dbReference>
<dbReference type="Proteomes" id="UP001428341">
    <property type="component" value="Unassembled WGS sequence"/>
</dbReference>
<organism evidence="3 4">
    <name type="scientific">Citrus x changshan-huyou</name>
    <dbReference type="NCBI Taxonomy" id="2935761"/>
    <lineage>
        <taxon>Eukaryota</taxon>
        <taxon>Viridiplantae</taxon>
        <taxon>Streptophyta</taxon>
        <taxon>Embryophyta</taxon>
        <taxon>Tracheophyta</taxon>
        <taxon>Spermatophyta</taxon>
        <taxon>Magnoliopsida</taxon>
        <taxon>eudicotyledons</taxon>
        <taxon>Gunneridae</taxon>
        <taxon>Pentapetalae</taxon>
        <taxon>rosids</taxon>
        <taxon>malvids</taxon>
        <taxon>Sapindales</taxon>
        <taxon>Rutaceae</taxon>
        <taxon>Aurantioideae</taxon>
        <taxon>Citrus</taxon>
    </lineage>
</organism>
<reference evidence="3 4" key="1">
    <citation type="submission" date="2024-05" db="EMBL/GenBank/DDBJ databases">
        <title>Haplotype-resolved chromosome-level genome assembly of Huyou (Citrus changshanensis).</title>
        <authorList>
            <person name="Miao C."/>
            <person name="Chen W."/>
            <person name="Wu Y."/>
            <person name="Wang L."/>
            <person name="Zhao S."/>
            <person name="Grierson D."/>
            <person name="Xu C."/>
            <person name="Chen K."/>
        </authorList>
    </citation>
    <scope>NUCLEOTIDE SEQUENCE [LARGE SCALE GENOMIC DNA]</scope>
    <source>
        <strain evidence="3">01-14</strain>
        <tissue evidence="3">Leaf</tissue>
    </source>
</reference>